<dbReference type="InterPro" id="IPR000648">
    <property type="entry name" value="Oxysterol-bd"/>
</dbReference>
<dbReference type="Gene3D" id="2.40.160.120">
    <property type="match status" value="1"/>
</dbReference>
<dbReference type="GO" id="GO:0005829">
    <property type="term" value="C:cytosol"/>
    <property type="evidence" value="ECO:0007669"/>
    <property type="project" value="TreeGrafter"/>
</dbReference>
<sequence>MPPPPAPDSKWVTALSILSRFSGVKDIATVRFSLPAHLLERILFPKASLTTAIPNLEYWGYLDCPDYFAAIPDPPSPFLRMLACVRWSFTKDIKFFGKVCKPYNSVLGEFFRCHWDVPHNSSLPPHHSSSTLASSETTTASESTVTTKSTMPSESGIPPIRISYITEQTCHHPPVSAFVIHCPQKNITACGMDQISARFTGAALKISPGQHNLGIFISCRDNEVYNYTHPTATVSGFLRGAPYITVEGSATISCPATKVKTIISYLEEKWIGKPKFQVQGLVFEYDPSNDDIHKLKNVPADKILAHIHGSWRSKIKYTLTDSTDSHVLIDLTDLTAAPKIIPPLEKQLPHESQRVWQHVTEALQKAQYSHATKMKNLVEEHQRQQATQRKMNNESWVPRYFSLPILDGKPTLSPEVGLSLFEILH</sequence>
<dbReference type="Proteomes" id="UP000186594">
    <property type="component" value="Unassembled WGS sequence"/>
</dbReference>
<name>A0A1U7LH57_NEOID</name>
<dbReference type="OMA" id="WNYLDAP"/>
<protein>
    <submittedName>
        <fullName evidence="4">Oxysterol-binding protein-like protein 1</fullName>
    </submittedName>
</protein>
<gene>
    <name evidence="4" type="ORF">NEOLI_000464</name>
</gene>
<dbReference type="PANTHER" id="PTHR10972">
    <property type="entry name" value="OXYSTEROL-BINDING PROTEIN-RELATED"/>
    <property type="match status" value="1"/>
</dbReference>
<evidence type="ECO:0000313" key="4">
    <source>
        <dbReference type="EMBL" id="OLL21861.1"/>
    </source>
</evidence>
<accession>A0A1U7LH57</accession>
<organism evidence="4 5">
    <name type="scientific">Neolecta irregularis (strain DAH-3)</name>
    <dbReference type="NCBI Taxonomy" id="1198029"/>
    <lineage>
        <taxon>Eukaryota</taxon>
        <taxon>Fungi</taxon>
        <taxon>Dikarya</taxon>
        <taxon>Ascomycota</taxon>
        <taxon>Taphrinomycotina</taxon>
        <taxon>Neolectales</taxon>
        <taxon>Neolectaceae</taxon>
        <taxon>Neolecta</taxon>
    </lineage>
</organism>
<comment type="similarity">
    <text evidence="1 2">Belongs to the OSBP family.</text>
</comment>
<dbReference type="GO" id="GO:0032934">
    <property type="term" value="F:sterol binding"/>
    <property type="evidence" value="ECO:0007669"/>
    <property type="project" value="TreeGrafter"/>
</dbReference>
<dbReference type="InterPro" id="IPR037239">
    <property type="entry name" value="OSBP_sf"/>
</dbReference>
<dbReference type="EMBL" id="LXFE01004217">
    <property type="protein sequence ID" value="OLL21861.1"/>
    <property type="molecule type" value="Genomic_DNA"/>
</dbReference>
<dbReference type="AlphaFoldDB" id="A0A1U7LH57"/>
<reference evidence="4 5" key="1">
    <citation type="submission" date="2016-04" db="EMBL/GenBank/DDBJ databases">
        <title>Evolutionary innovation and constraint leading to complex multicellularity in the Ascomycota.</title>
        <authorList>
            <person name="Cisse O."/>
            <person name="Nguyen A."/>
            <person name="Hewitt D.A."/>
            <person name="Jedd G."/>
            <person name="Stajich J.E."/>
        </authorList>
    </citation>
    <scope>NUCLEOTIDE SEQUENCE [LARGE SCALE GENOMIC DNA]</scope>
    <source>
        <strain evidence="4 5">DAH-3</strain>
    </source>
</reference>
<dbReference type="GO" id="GO:0016020">
    <property type="term" value="C:membrane"/>
    <property type="evidence" value="ECO:0007669"/>
    <property type="project" value="TreeGrafter"/>
</dbReference>
<dbReference type="PROSITE" id="PS01013">
    <property type="entry name" value="OSBP"/>
    <property type="match status" value="1"/>
</dbReference>
<dbReference type="InterPro" id="IPR018494">
    <property type="entry name" value="Oxysterol-bd_CS"/>
</dbReference>
<dbReference type="PANTHER" id="PTHR10972:SF212">
    <property type="entry name" value="OXYSTEROL-BINDING PROTEIN-LIKE PROTEIN 1"/>
    <property type="match status" value="1"/>
</dbReference>
<proteinExistence type="inferred from homology"/>
<dbReference type="OrthoDB" id="48057at2759"/>
<evidence type="ECO:0000256" key="1">
    <source>
        <dbReference type="ARBA" id="ARBA00008842"/>
    </source>
</evidence>
<comment type="caution">
    <text evidence="4">The sequence shown here is derived from an EMBL/GenBank/DDBJ whole genome shotgun (WGS) entry which is preliminary data.</text>
</comment>
<dbReference type="Gene3D" id="3.30.70.3490">
    <property type="match status" value="1"/>
</dbReference>
<evidence type="ECO:0000313" key="5">
    <source>
        <dbReference type="Proteomes" id="UP000186594"/>
    </source>
</evidence>
<evidence type="ECO:0000256" key="3">
    <source>
        <dbReference type="SAM" id="MobiDB-lite"/>
    </source>
</evidence>
<feature type="region of interest" description="Disordered" evidence="3">
    <location>
        <begin position="126"/>
        <end position="157"/>
    </location>
</feature>
<dbReference type="GO" id="GO:0061024">
    <property type="term" value="P:membrane organization"/>
    <property type="evidence" value="ECO:0007669"/>
    <property type="project" value="UniProtKB-ARBA"/>
</dbReference>
<dbReference type="STRING" id="1198029.A0A1U7LH57"/>
<keyword evidence="5" id="KW-1185">Reference proteome</keyword>
<feature type="compositionally biased region" description="Low complexity" evidence="3">
    <location>
        <begin position="126"/>
        <end position="150"/>
    </location>
</feature>
<dbReference type="SUPFAM" id="SSF144000">
    <property type="entry name" value="Oxysterol-binding protein-like"/>
    <property type="match status" value="1"/>
</dbReference>
<dbReference type="Pfam" id="PF01237">
    <property type="entry name" value="Oxysterol_BP"/>
    <property type="match status" value="1"/>
</dbReference>
<evidence type="ECO:0000256" key="2">
    <source>
        <dbReference type="RuleBase" id="RU003844"/>
    </source>
</evidence>